<dbReference type="PANTHER" id="PTHR36836:SF1">
    <property type="entry name" value="COLANIC ACID BIOSYNTHESIS PROTEIN WCAK"/>
    <property type="match status" value="1"/>
</dbReference>
<dbReference type="InterPro" id="IPR007345">
    <property type="entry name" value="Polysacch_pyruvyl_Trfase"/>
</dbReference>
<feature type="domain" description="Polysaccharide pyruvyl transferase" evidence="2">
    <location>
        <begin position="388"/>
        <end position="673"/>
    </location>
</feature>
<dbReference type="NCBIfam" id="TIGR03609">
    <property type="entry name" value="S_layer_CsaB"/>
    <property type="match status" value="1"/>
</dbReference>
<feature type="domain" description="Glycosyl transferase family 1" evidence="1">
    <location>
        <begin position="191"/>
        <end position="341"/>
    </location>
</feature>
<dbReference type="Proteomes" id="UP000824001">
    <property type="component" value="Unassembled WGS sequence"/>
</dbReference>
<dbReference type="InterPro" id="IPR028098">
    <property type="entry name" value="Glyco_trans_4-like_N"/>
</dbReference>
<dbReference type="InterPro" id="IPR019896">
    <property type="entry name" value="Polysacch_pyruvyl_Trfase_CsaB"/>
</dbReference>
<gene>
    <name evidence="4" type="primary">csaB</name>
    <name evidence="4" type="ORF">IAC18_00795</name>
</gene>
<dbReference type="Pfam" id="PF13439">
    <property type="entry name" value="Glyco_transf_4"/>
    <property type="match status" value="1"/>
</dbReference>
<evidence type="ECO:0000259" key="1">
    <source>
        <dbReference type="Pfam" id="PF00534"/>
    </source>
</evidence>
<accession>A0A9D1FC60</accession>
<evidence type="ECO:0000313" key="4">
    <source>
        <dbReference type="EMBL" id="HIS66075.1"/>
    </source>
</evidence>
<proteinExistence type="predicted"/>
<comment type="caution">
    <text evidence="4">The sequence shown here is derived from an EMBL/GenBank/DDBJ whole genome shotgun (WGS) entry which is preliminary data.</text>
</comment>
<evidence type="ECO:0000259" key="3">
    <source>
        <dbReference type="Pfam" id="PF13439"/>
    </source>
</evidence>
<dbReference type="SUPFAM" id="SSF53756">
    <property type="entry name" value="UDP-Glycosyltransferase/glycogen phosphorylase"/>
    <property type="match status" value="1"/>
</dbReference>
<dbReference type="Pfam" id="PF00534">
    <property type="entry name" value="Glycos_transf_1"/>
    <property type="match status" value="1"/>
</dbReference>
<dbReference type="GO" id="GO:0016757">
    <property type="term" value="F:glycosyltransferase activity"/>
    <property type="evidence" value="ECO:0007669"/>
    <property type="project" value="InterPro"/>
</dbReference>
<dbReference type="PANTHER" id="PTHR36836">
    <property type="entry name" value="COLANIC ACID BIOSYNTHESIS PROTEIN WCAK"/>
    <property type="match status" value="1"/>
</dbReference>
<name>A0A9D1FC60_9FIRM</name>
<dbReference type="Pfam" id="PF04230">
    <property type="entry name" value="PS_pyruv_trans"/>
    <property type="match status" value="1"/>
</dbReference>
<dbReference type="Gene3D" id="3.40.50.2000">
    <property type="entry name" value="Glycogen Phosphorylase B"/>
    <property type="match status" value="2"/>
</dbReference>
<dbReference type="CDD" id="cd03801">
    <property type="entry name" value="GT4_PimA-like"/>
    <property type="match status" value="1"/>
</dbReference>
<reference evidence="4" key="1">
    <citation type="submission" date="2020-10" db="EMBL/GenBank/DDBJ databases">
        <authorList>
            <person name="Gilroy R."/>
        </authorList>
    </citation>
    <scope>NUCLEOTIDE SEQUENCE</scope>
    <source>
        <strain evidence="4">ChiHjej10B9-9673</strain>
    </source>
</reference>
<feature type="domain" description="Glycosyltransferase subfamily 4-like N-terminal" evidence="3">
    <location>
        <begin position="13"/>
        <end position="168"/>
    </location>
</feature>
<evidence type="ECO:0000313" key="5">
    <source>
        <dbReference type="Proteomes" id="UP000824001"/>
    </source>
</evidence>
<organism evidence="4 5">
    <name type="scientific">Candidatus Scatomorpha merdipullorum</name>
    <dbReference type="NCBI Taxonomy" id="2840927"/>
    <lineage>
        <taxon>Bacteria</taxon>
        <taxon>Bacillati</taxon>
        <taxon>Bacillota</taxon>
        <taxon>Clostridia</taxon>
        <taxon>Eubacteriales</taxon>
        <taxon>Candidatus Scatomorpha</taxon>
    </lineage>
</organism>
<dbReference type="EMBL" id="DVJK01000024">
    <property type="protein sequence ID" value="HIS66075.1"/>
    <property type="molecule type" value="Genomic_DNA"/>
</dbReference>
<evidence type="ECO:0000259" key="2">
    <source>
        <dbReference type="Pfam" id="PF04230"/>
    </source>
</evidence>
<dbReference type="InterPro" id="IPR001296">
    <property type="entry name" value="Glyco_trans_1"/>
</dbReference>
<reference evidence="4" key="2">
    <citation type="journal article" date="2021" name="PeerJ">
        <title>Extensive microbial diversity within the chicken gut microbiome revealed by metagenomics and culture.</title>
        <authorList>
            <person name="Gilroy R."/>
            <person name="Ravi A."/>
            <person name="Getino M."/>
            <person name="Pursley I."/>
            <person name="Horton D.L."/>
            <person name="Alikhan N.F."/>
            <person name="Baker D."/>
            <person name="Gharbi K."/>
            <person name="Hall N."/>
            <person name="Watson M."/>
            <person name="Adriaenssens E.M."/>
            <person name="Foster-Nyarko E."/>
            <person name="Jarju S."/>
            <person name="Secka A."/>
            <person name="Antonio M."/>
            <person name="Oren A."/>
            <person name="Chaudhuri R.R."/>
            <person name="La Ragione R."/>
            <person name="Hildebrand F."/>
            <person name="Pallen M.J."/>
        </authorList>
    </citation>
    <scope>NUCLEOTIDE SEQUENCE</scope>
    <source>
        <strain evidence="4">ChiHjej10B9-9673</strain>
    </source>
</reference>
<dbReference type="AlphaFoldDB" id="A0A9D1FC60"/>
<keyword evidence="4" id="KW-0808">Transferase</keyword>
<sequence>MKVIHLISGGDTGGAKTHVHSLLNGLSRELEVALVCFRDGPFAEEARQLGIRTLVFPGRFFAALGEVEALIRSEGFELIHSHGSRGNLAGALLARRTRLPVVSTVHSDWKLDYLGRPLAAMSYGVLNAWALRQIKYHIGVSDAMRALLIERGFRRNDTFAIYNGIDFTRAIPGTDRAAFYKRVGARVSPGDVVVGAAARLDPVKDLATLVRAVAKARESRPGIRLIIAGEGPERPRLTELAAELGMADSLTLCGWLDDMDEFYGSVDVNALTSISETFPYAITEGAAHRLPTVSTRVGGIPKLITDGETGFLAEPGDFETLGARIAELAASGERRRALGEALFERASREYSIDVTCREQVAVYEQILEREARSGKAGVLICGAYGMGNAGDEAILDALVAEMRGIDPLMPVSVLSRDPRGAEARLDVETAHTFNIPRVLSLMRRRALYINGGGSLIQDVTSRRSLWYYLFTLRAAKARGCRVMMYGCGIGPVTRESGVERTRRTLNENVDVITLREPDSVAELARFGVTKPEIILAADPALTLPPAPESEVDALLERAGIAPGTRCAGFALRPWPGFEEKRAAFLDCAEYVYRALGLTPVFIPINHKSDAAVGEALAAELPSDLPRAALSGPLGSPLAIGVMKRMEIVVSMRLHGLIFAAGQGTPVVGVSYDPKVTAFLRCIDGECAGLEDVTADALRALCERAAARRADGEALEASVAALRALEGRNTAAAAKLLGKEV</sequence>
<protein>
    <submittedName>
        <fullName evidence="4">Polysaccharide pyruvyl transferase CsaB</fullName>
    </submittedName>
</protein>